<reference evidence="7 8" key="1">
    <citation type="submission" date="2019-05" db="EMBL/GenBank/DDBJ databases">
        <title>Another draft genome of Portunus trituberculatus and its Hox gene families provides insights of decapod evolution.</title>
        <authorList>
            <person name="Jeong J.-H."/>
            <person name="Song I."/>
            <person name="Kim S."/>
            <person name="Choi T."/>
            <person name="Kim D."/>
            <person name="Ryu S."/>
            <person name="Kim W."/>
        </authorList>
    </citation>
    <scope>NUCLEOTIDE SEQUENCE [LARGE SCALE GENOMIC DNA]</scope>
    <source>
        <tissue evidence="7">Muscle</tissue>
    </source>
</reference>
<dbReference type="EMBL" id="VSRR010000153">
    <property type="protein sequence ID" value="MPC11248.1"/>
    <property type="molecule type" value="Genomic_DNA"/>
</dbReference>
<proteinExistence type="predicted"/>
<comment type="caution">
    <text evidence="7">The sequence shown here is derived from an EMBL/GenBank/DDBJ whole genome shotgun (WGS) entry which is preliminary data.</text>
</comment>
<dbReference type="Pfam" id="PF07657">
    <property type="entry name" value="MNNL"/>
    <property type="match status" value="1"/>
</dbReference>
<dbReference type="GO" id="GO:0007219">
    <property type="term" value="P:Notch signaling pathway"/>
    <property type="evidence" value="ECO:0007669"/>
    <property type="project" value="InterPro"/>
</dbReference>
<keyword evidence="2" id="KW-0812">Transmembrane</keyword>
<sequence>MGGKNTATPSPPHHHVTTSPRGSDKNSAPPLATDSLSWWVEARLEVPARVRAGVEKYVNVCRPEVVGVYGRQRVCLSHAPRSGPVEVGRPKSRTGIMGACPLGLLVTRVVANGSLVARDQGVLDMTFPFTQQWPEDFKLILEAWHDVTGQLFRAPRPGKEKASPTGGQLIARHVAHHHQEGGRPWSFHAHANAHTGLRYALKVTCTAPHHGPDCSEVGDGMGWVRLG</sequence>
<protein>
    <submittedName>
        <fullName evidence="7">Delta-like protein 4</fullName>
    </submittedName>
</protein>
<organism evidence="7 8">
    <name type="scientific">Portunus trituberculatus</name>
    <name type="common">Swimming crab</name>
    <name type="synonym">Neptunus trituberculatus</name>
    <dbReference type="NCBI Taxonomy" id="210409"/>
    <lineage>
        <taxon>Eukaryota</taxon>
        <taxon>Metazoa</taxon>
        <taxon>Ecdysozoa</taxon>
        <taxon>Arthropoda</taxon>
        <taxon>Crustacea</taxon>
        <taxon>Multicrustacea</taxon>
        <taxon>Malacostraca</taxon>
        <taxon>Eumalacostraca</taxon>
        <taxon>Eucarida</taxon>
        <taxon>Decapoda</taxon>
        <taxon>Pleocyemata</taxon>
        <taxon>Brachyura</taxon>
        <taxon>Eubrachyura</taxon>
        <taxon>Portunoidea</taxon>
        <taxon>Portunidae</taxon>
        <taxon>Portuninae</taxon>
        <taxon>Portunus</taxon>
    </lineage>
</organism>
<keyword evidence="3" id="KW-0677">Repeat</keyword>
<dbReference type="InterPro" id="IPR011651">
    <property type="entry name" value="Notch_ligand_N"/>
</dbReference>
<dbReference type="OrthoDB" id="6342731at2759"/>
<dbReference type="AlphaFoldDB" id="A0A5B7CQ07"/>
<evidence type="ECO:0000259" key="6">
    <source>
        <dbReference type="Pfam" id="PF07657"/>
    </source>
</evidence>
<dbReference type="Gene3D" id="2.60.40.3510">
    <property type="match status" value="1"/>
</dbReference>
<evidence type="ECO:0000256" key="2">
    <source>
        <dbReference type="ARBA" id="ARBA00022692"/>
    </source>
</evidence>
<dbReference type="Proteomes" id="UP000324222">
    <property type="component" value="Unassembled WGS sequence"/>
</dbReference>
<feature type="region of interest" description="Disordered" evidence="5">
    <location>
        <begin position="1"/>
        <end position="30"/>
    </location>
</feature>
<keyword evidence="4" id="KW-0472">Membrane</keyword>
<keyword evidence="4" id="KW-1133">Transmembrane helix</keyword>
<evidence type="ECO:0000256" key="5">
    <source>
        <dbReference type="SAM" id="MobiDB-lite"/>
    </source>
</evidence>
<gene>
    <name evidence="7" type="primary">Dll4</name>
    <name evidence="7" type="ORF">E2C01_003911</name>
</gene>
<feature type="domain" description="Notch ligand N-terminal" evidence="6">
    <location>
        <begin position="97"/>
        <end position="203"/>
    </location>
</feature>
<accession>A0A5B7CQ07</accession>
<keyword evidence="8" id="KW-1185">Reference proteome</keyword>
<evidence type="ECO:0000256" key="3">
    <source>
        <dbReference type="ARBA" id="ARBA00022737"/>
    </source>
</evidence>
<evidence type="ECO:0000256" key="4">
    <source>
        <dbReference type="ARBA" id="ARBA00022989"/>
    </source>
</evidence>
<evidence type="ECO:0000313" key="8">
    <source>
        <dbReference type="Proteomes" id="UP000324222"/>
    </source>
</evidence>
<keyword evidence="1" id="KW-0245">EGF-like domain</keyword>
<evidence type="ECO:0000256" key="1">
    <source>
        <dbReference type="ARBA" id="ARBA00022536"/>
    </source>
</evidence>
<dbReference type="GO" id="GO:0016020">
    <property type="term" value="C:membrane"/>
    <property type="evidence" value="ECO:0007669"/>
    <property type="project" value="UniProtKB-SubCell"/>
</dbReference>
<evidence type="ECO:0000313" key="7">
    <source>
        <dbReference type="EMBL" id="MPC11248.1"/>
    </source>
</evidence>
<name>A0A5B7CQ07_PORTR</name>